<dbReference type="Gene3D" id="3.30.1380.10">
    <property type="match status" value="1"/>
</dbReference>
<gene>
    <name evidence="2" type="ORF">Y919_03775</name>
</gene>
<dbReference type="STRING" id="1156417.Y919_03775"/>
<proteinExistence type="predicted"/>
<accession>A0A096CWB7</accession>
<dbReference type="InterPro" id="IPR002477">
    <property type="entry name" value="Peptidoglycan-bd-like"/>
</dbReference>
<feature type="domain" description="Peptidoglycan binding-like" evidence="1">
    <location>
        <begin position="256"/>
        <end position="312"/>
    </location>
</feature>
<sequence length="484" mass="56443">MAIRLQNGVQQIRSFNFEGDEDEFYIYFEEDGRANFWSYPIKEDTDIKMYLYEDSTLIEMATNRNKTNRNVLIENRRVKANKKYKIKLKHVGGPIGDYKIKVRQTSVDKRSSNEKFDLGIKRIYYKYTGNLKNYGNEHAVISDSYKEAENGTVFELGREIKFKVEVKNYTDFKKPKYKVVVYDEYNNLLDCDSNETPSVRGDRINNAYLYVTINEPGSQKLKFEIIPEEKGWEDEDNKDNCIYREFVWKDSSDINTGDDIKDAQTCLLKIGFNIGKVDGKWGILSSTATKAFQQIKKLKITGKLDSETLRLLRESVRNKEKLEDLAEEYYRTAEKSKAGFIRLLEFGIGYLVINNPNGNESWGTPATIRSLVEAAKKWAKNNNILLQYNDISLKEGGEFPPHKGHRRGREVDIRPIRRDGKVGPIKIGDSNYDRDKTEEFIKILLKDPNIRLIYFNDEEIKNKYKDKVEKKKGHNDHLHVAFKK</sequence>
<dbReference type="InterPro" id="IPR036366">
    <property type="entry name" value="PGBDSf"/>
</dbReference>
<dbReference type="AlphaFoldDB" id="A0A096CWB7"/>
<dbReference type="InterPro" id="IPR009045">
    <property type="entry name" value="Zn_M74/Hedgehog-like"/>
</dbReference>
<reference evidence="2 3" key="1">
    <citation type="submission" date="2013-12" db="EMBL/GenBank/DDBJ databases">
        <title>Draft genome sequence of Caloranaerobacter sp. H53214.</title>
        <authorList>
            <person name="Jiang L.J."/>
            <person name="Shao Z.Z."/>
            <person name="Long M.N."/>
        </authorList>
    </citation>
    <scope>NUCLEOTIDE SEQUENCE [LARGE SCALE GENOMIC DNA]</scope>
    <source>
        <strain evidence="2 3">H53214</strain>
    </source>
</reference>
<dbReference type="RefSeq" id="WP_035162536.1">
    <property type="nucleotide sequence ID" value="NZ_AZTB01000012.1"/>
</dbReference>
<dbReference type="Gene3D" id="1.10.101.10">
    <property type="entry name" value="PGBD-like superfamily/PGBD"/>
    <property type="match status" value="1"/>
</dbReference>
<dbReference type="SUPFAM" id="SSF47090">
    <property type="entry name" value="PGBD-like"/>
    <property type="match status" value="1"/>
</dbReference>
<comment type="caution">
    <text evidence="2">The sequence shown here is derived from an EMBL/GenBank/DDBJ whole genome shotgun (WGS) entry which is preliminary data.</text>
</comment>
<dbReference type="InterPro" id="IPR036365">
    <property type="entry name" value="PGBD-like_sf"/>
</dbReference>
<evidence type="ECO:0000313" key="2">
    <source>
        <dbReference type="EMBL" id="KGG80874.1"/>
    </source>
</evidence>
<evidence type="ECO:0000313" key="3">
    <source>
        <dbReference type="Proteomes" id="UP000029622"/>
    </source>
</evidence>
<dbReference type="Pfam" id="PF01471">
    <property type="entry name" value="PG_binding_1"/>
    <property type="match status" value="1"/>
</dbReference>
<dbReference type="EMBL" id="AZTB01000012">
    <property type="protein sequence ID" value="KGG80874.1"/>
    <property type="molecule type" value="Genomic_DNA"/>
</dbReference>
<name>A0A096CWB7_9FIRM</name>
<dbReference type="SUPFAM" id="SSF55166">
    <property type="entry name" value="Hedgehog/DD-peptidase"/>
    <property type="match status" value="1"/>
</dbReference>
<protein>
    <recommendedName>
        <fullName evidence="1">Peptidoglycan binding-like domain-containing protein</fullName>
    </recommendedName>
</protein>
<organism evidence="2 3">
    <name type="scientific">Caloranaerobacter azorensis H53214</name>
    <dbReference type="NCBI Taxonomy" id="1156417"/>
    <lineage>
        <taxon>Bacteria</taxon>
        <taxon>Bacillati</taxon>
        <taxon>Bacillota</taxon>
        <taxon>Tissierellia</taxon>
        <taxon>Tissierellales</taxon>
        <taxon>Thermohalobacteraceae</taxon>
        <taxon>Caloranaerobacter</taxon>
    </lineage>
</organism>
<dbReference type="Proteomes" id="UP000029622">
    <property type="component" value="Unassembled WGS sequence"/>
</dbReference>
<evidence type="ECO:0000259" key="1">
    <source>
        <dbReference type="Pfam" id="PF01471"/>
    </source>
</evidence>